<proteinExistence type="predicted"/>
<sequence>MTASSLPPHAPFPMDLTTLSDTRLHVLNSLLHRQLDLEYQRAGSPDRETEFRVDEIRQELDRRDANELLRRASNGRPAGAAV</sequence>
<feature type="region of interest" description="Disordered" evidence="1">
    <location>
        <begin position="62"/>
        <end position="82"/>
    </location>
</feature>
<dbReference type="EMBL" id="FNKH01000002">
    <property type="protein sequence ID" value="SDQ54160.1"/>
    <property type="molecule type" value="Genomic_DNA"/>
</dbReference>
<name>A0A1H1BR01_9MICC</name>
<dbReference type="AlphaFoldDB" id="A0A1H1BR01"/>
<evidence type="ECO:0000256" key="1">
    <source>
        <dbReference type="SAM" id="MobiDB-lite"/>
    </source>
</evidence>
<dbReference type="RefSeq" id="WP_074699894.1">
    <property type="nucleotide sequence ID" value="NZ_CP018863.1"/>
</dbReference>
<evidence type="ECO:0000313" key="2">
    <source>
        <dbReference type="EMBL" id="SDQ54160.1"/>
    </source>
</evidence>
<keyword evidence="3" id="KW-1185">Reference proteome</keyword>
<dbReference type="STRING" id="37928.SAMN04489742_1518"/>
<dbReference type="Proteomes" id="UP000181917">
    <property type="component" value="Unassembled WGS sequence"/>
</dbReference>
<reference evidence="2 3" key="1">
    <citation type="submission" date="2016-10" db="EMBL/GenBank/DDBJ databases">
        <authorList>
            <person name="de Groot N.N."/>
        </authorList>
    </citation>
    <scope>NUCLEOTIDE SEQUENCE [LARGE SCALE GENOMIC DNA]</scope>
    <source>
        <strain evidence="2 3">DSM 20117</strain>
    </source>
</reference>
<evidence type="ECO:0000313" key="3">
    <source>
        <dbReference type="Proteomes" id="UP000181917"/>
    </source>
</evidence>
<dbReference type="KEGG" id="acry:AC20117_09765"/>
<organism evidence="2 3">
    <name type="scientific">Crystallibacter crystallopoietes</name>
    <dbReference type="NCBI Taxonomy" id="37928"/>
    <lineage>
        <taxon>Bacteria</taxon>
        <taxon>Bacillati</taxon>
        <taxon>Actinomycetota</taxon>
        <taxon>Actinomycetes</taxon>
        <taxon>Micrococcales</taxon>
        <taxon>Micrococcaceae</taxon>
        <taxon>Crystallibacter</taxon>
    </lineage>
</organism>
<gene>
    <name evidence="2" type="ORF">SAMN04489742_1518</name>
</gene>
<dbReference type="OrthoDB" id="4950503at2"/>
<accession>A0A1H1BR01</accession>
<protein>
    <submittedName>
        <fullName evidence="2">Uncharacterized protein</fullName>
    </submittedName>
</protein>